<feature type="region of interest" description="Disordered" evidence="1">
    <location>
        <begin position="1"/>
        <end position="82"/>
    </location>
</feature>
<organism evidence="2 3">
    <name type="scientific">Pristionchus mayeri</name>
    <dbReference type="NCBI Taxonomy" id="1317129"/>
    <lineage>
        <taxon>Eukaryota</taxon>
        <taxon>Metazoa</taxon>
        <taxon>Ecdysozoa</taxon>
        <taxon>Nematoda</taxon>
        <taxon>Chromadorea</taxon>
        <taxon>Rhabditida</taxon>
        <taxon>Rhabditina</taxon>
        <taxon>Diplogasteromorpha</taxon>
        <taxon>Diplogasteroidea</taxon>
        <taxon>Neodiplogasteridae</taxon>
        <taxon>Pristionchus</taxon>
    </lineage>
</organism>
<comment type="caution">
    <text evidence="2">The sequence shown here is derived from an EMBL/GenBank/DDBJ whole genome shotgun (WGS) entry which is preliminary data.</text>
</comment>
<evidence type="ECO:0000313" key="3">
    <source>
        <dbReference type="Proteomes" id="UP001328107"/>
    </source>
</evidence>
<feature type="non-terminal residue" evidence="2">
    <location>
        <position position="1"/>
    </location>
</feature>
<gene>
    <name evidence="2" type="ORF">PMAYCL1PPCAC_27451</name>
</gene>
<evidence type="ECO:0000313" key="2">
    <source>
        <dbReference type="EMBL" id="GMR57256.1"/>
    </source>
</evidence>
<dbReference type="Proteomes" id="UP001328107">
    <property type="component" value="Unassembled WGS sequence"/>
</dbReference>
<name>A0AAN5IC23_9BILA</name>
<sequence length="316" mass="36340">IQSMQKPESFESLQQVQQPDTPTDMADSSREKGKEQKMRGEKRTIVDGEERGEVDKKGENQNNGEQKRKRVDGDEATDDPLIFDTQKVDNENVIEIDQPNDDPDNSRWDTLRWKARPAFERIASLLRSDGDCADLRNLSMVSTYFRPEVINFMKRANNRPDIRRVYLEKDNYGKLAVVIYFFPSNSVFHDLSDLDWIRFERSWGWGSSPRLYVALSGPDNPIIEKVVDLLSGRVMKVKIDDYGVFSSSDLSLSAELLQNSTIDFLIIVRKIIDNSTVCSIFDLISRSKELDLHLLQEQKFMDKAGFIKQLASMDLT</sequence>
<evidence type="ECO:0000256" key="1">
    <source>
        <dbReference type="SAM" id="MobiDB-lite"/>
    </source>
</evidence>
<feature type="non-terminal residue" evidence="2">
    <location>
        <position position="316"/>
    </location>
</feature>
<dbReference type="AlphaFoldDB" id="A0AAN5IC23"/>
<accession>A0AAN5IC23</accession>
<reference evidence="3" key="1">
    <citation type="submission" date="2022-10" db="EMBL/GenBank/DDBJ databases">
        <title>Genome assembly of Pristionchus species.</title>
        <authorList>
            <person name="Yoshida K."/>
            <person name="Sommer R.J."/>
        </authorList>
    </citation>
    <scope>NUCLEOTIDE SEQUENCE [LARGE SCALE GENOMIC DNA]</scope>
    <source>
        <strain evidence="3">RS5460</strain>
    </source>
</reference>
<protein>
    <submittedName>
        <fullName evidence="2">Uncharacterized protein</fullName>
    </submittedName>
</protein>
<dbReference type="EMBL" id="BTRK01000006">
    <property type="protein sequence ID" value="GMR57256.1"/>
    <property type="molecule type" value="Genomic_DNA"/>
</dbReference>
<feature type="compositionally biased region" description="Basic and acidic residues" evidence="1">
    <location>
        <begin position="27"/>
        <end position="59"/>
    </location>
</feature>
<proteinExistence type="predicted"/>
<feature type="compositionally biased region" description="Polar residues" evidence="1">
    <location>
        <begin position="1"/>
        <end position="21"/>
    </location>
</feature>
<keyword evidence="3" id="KW-1185">Reference proteome</keyword>